<dbReference type="STRING" id="940295.EYM_06195"/>
<dbReference type="SUPFAM" id="SSF56059">
    <property type="entry name" value="Glutathione synthetase ATP-binding domain-like"/>
    <property type="match status" value="1"/>
</dbReference>
<dbReference type="PANTHER" id="PTHR42793:SF1">
    <property type="entry name" value="PEPTIDYL-LYSINE N-ACETYLTRANSFERASE PATZ"/>
    <property type="match status" value="1"/>
</dbReference>
<reference evidence="1 2" key="1">
    <citation type="submission" date="2013-11" db="EMBL/GenBank/DDBJ databases">
        <title>Comparative genomics of Ignicoccus.</title>
        <authorList>
            <person name="Podar M."/>
        </authorList>
    </citation>
    <scope>NUCLEOTIDE SEQUENCE [LARGE SCALE GENOMIC DNA]</scope>
    <source>
        <strain evidence="1 2">DSM 13165</strain>
    </source>
</reference>
<dbReference type="Pfam" id="PF13549">
    <property type="entry name" value="ATP-grasp_5"/>
    <property type="match status" value="1"/>
</dbReference>
<keyword evidence="2" id="KW-1185">Reference proteome</keyword>
<dbReference type="OrthoDB" id="18103at2157"/>
<evidence type="ECO:0000313" key="2">
    <source>
        <dbReference type="Proteomes" id="UP000060778"/>
    </source>
</evidence>
<dbReference type="Gene3D" id="3.30.1490.20">
    <property type="entry name" value="ATP-grasp fold, A domain"/>
    <property type="match status" value="1"/>
</dbReference>
<dbReference type="AlphaFoldDB" id="A0A0U3FS18"/>
<dbReference type="RefSeq" id="WP_075050131.1">
    <property type="nucleotide sequence ID" value="NZ_CP006867.1"/>
</dbReference>
<dbReference type="KEGG" id="iis:EYM_06195"/>
<gene>
    <name evidence="1" type="ORF">EYM_06195</name>
</gene>
<accession>A0A0U3FS18</accession>
<sequence>MLLRPSESLKIAEELGIPVPEWSKDPSIGAPAYVKADVPLPHKTEAKAVTFAESEEELKRAFDLLKERYGEVIVQRAVKGDLELLVSSKLDEVFGRVAVIAMGGIYASLIREAIVTKCPVCEELVRLKLANSKIGQVMRYRKKLNEECVVDVIKKLCLTDAKTFEVNPLIVSEENCWAVDVKVWI</sequence>
<name>A0A0U3FS18_9CREN</name>
<proteinExistence type="predicted"/>
<dbReference type="Proteomes" id="UP000060778">
    <property type="component" value="Chromosome"/>
</dbReference>
<evidence type="ECO:0008006" key="3">
    <source>
        <dbReference type="Google" id="ProtNLM"/>
    </source>
</evidence>
<dbReference type="GeneID" id="30680615"/>
<dbReference type="Gene3D" id="3.30.470.20">
    <property type="entry name" value="ATP-grasp fold, B domain"/>
    <property type="match status" value="1"/>
</dbReference>
<evidence type="ECO:0000313" key="1">
    <source>
        <dbReference type="EMBL" id="ALU12663.1"/>
    </source>
</evidence>
<dbReference type="EMBL" id="CP006867">
    <property type="protein sequence ID" value="ALU12663.1"/>
    <property type="molecule type" value="Genomic_DNA"/>
</dbReference>
<dbReference type="PANTHER" id="PTHR42793">
    <property type="entry name" value="COA BINDING DOMAIN CONTAINING PROTEIN"/>
    <property type="match status" value="1"/>
</dbReference>
<organism evidence="1 2">
    <name type="scientific">Ignicoccus islandicus DSM 13165</name>
    <dbReference type="NCBI Taxonomy" id="940295"/>
    <lineage>
        <taxon>Archaea</taxon>
        <taxon>Thermoproteota</taxon>
        <taxon>Thermoprotei</taxon>
        <taxon>Desulfurococcales</taxon>
        <taxon>Desulfurococcaceae</taxon>
        <taxon>Ignicoccus</taxon>
    </lineage>
</organism>
<protein>
    <recommendedName>
        <fullName evidence="3">Acetyl-CoA synthetase</fullName>
    </recommendedName>
</protein>
<dbReference type="InterPro" id="IPR013815">
    <property type="entry name" value="ATP_grasp_subdomain_1"/>
</dbReference>
<dbReference type="GO" id="GO:0005524">
    <property type="term" value="F:ATP binding"/>
    <property type="evidence" value="ECO:0007669"/>
    <property type="project" value="InterPro"/>
</dbReference>